<organism evidence="1 2">
    <name type="scientific">Algoriphagus boseongensis</name>
    <dbReference type="NCBI Taxonomy" id="1442587"/>
    <lineage>
        <taxon>Bacteria</taxon>
        <taxon>Pseudomonadati</taxon>
        <taxon>Bacteroidota</taxon>
        <taxon>Cytophagia</taxon>
        <taxon>Cytophagales</taxon>
        <taxon>Cyclobacteriaceae</taxon>
        <taxon>Algoriphagus</taxon>
    </lineage>
</organism>
<evidence type="ECO:0000313" key="1">
    <source>
        <dbReference type="EMBL" id="TDQ18287.1"/>
    </source>
</evidence>
<reference evidence="1 2" key="1">
    <citation type="submission" date="2019-03" db="EMBL/GenBank/DDBJ databases">
        <title>Genomic Encyclopedia of Type Strains, Phase III (KMG-III): the genomes of soil and plant-associated and newly described type strains.</title>
        <authorList>
            <person name="Whitman W."/>
        </authorList>
    </citation>
    <scope>NUCLEOTIDE SEQUENCE [LARGE SCALE GENOMIC DNA]</scope>
    <source>
        <strain evidence="1 2">CECT 8446</strain>
    </source>
</reference>
<evidence type="ECO:0000313" key="2">
    <source>
        <dbReference type="Proteomes" id="UP000294535"/>
    </source>
</evidence>
<gene>
    <name evidence="1" type="ORF">DFQ04_0085</name>
</gene>
<dbReference type="RefSeq" id="WP_133551582.1">
    <property type="nucleotide sequence ID" value="NZ_SNYF01000005.1"/>
</dbReference>
<proteinExistence type="predicted"/>
<sequence length="172" mass="19708">MDIIENQTDDKSELIYKPESSTFSGNQLKIIPTNPNYEPSTEQQKGAIKYLATIFSKNEISSVLTKNVEFIDSGENFESVNCNLCGQTIEIENWQEVMDKAYQTSFSDLTFLTPCCHKMTSLNDLEYDLPMGFSKYVIELIDPDINDDQNIDLTKNLKEILGQDIKLIWAHY</sequence>
<dbReference type="Proteomes" id="UP000294535">
    <property type="component" value="Unassembled WGS sequence"/>
</dbReference>
<keyword evidence="2" id="KW-1185">Reference proteome</keyword>
<dbReference type="EMBL" id="SNYF01000005">
    <property type="protein sequence ID" value="TDQ18287.1"/>
    <property type="molecule type" value="Genomic_DNA"/>
</dbReference>
<dbReference type="AlphaFoldDB" id="A0A4V3D2B4"/>
<name>A0A4V3D2B4_9BACT</name>
<dbReference type="OrthoDB" id="7871924at2"/>
<accession>A0A4V3D2B4</accession>
<protein>
    <submittedName>
        <fullName evidence="1">Uncharacterized protein</fullName>
    </submittedName>
</protein>
<comment type="caution">
    <text evidence="1">The sequence shown here is derived from an EMBL/GenBank/DDBJ whole genome shotgun (WGS) entry which is preliminary data.</text>
</comment>